<keyword evidence="12" id="KW-1185">Reference proteome</keyword>
<evidence type="ECO:0000256" key="3">
    <source>
        <dbReference type="ARBA" id="ARBA00022692"/>
    </source>
</evidence>
<feature type="transmembrane region" description="Helical" evidence="10">
    <location>
        <begin position="268"/>
        <end position="287"/>
    </location>
</feature>
<dbReference type="Gene3D" id="1.10.3080.10">
    <property type="entry name" value="Clc chloride channel"/>
    <property type="match status" value="1"/>
</dbReference>
<evidence type="ECO:0000256" key="6">
    <source>
        <dbReference type="ARBA" id="ARBA00023136"/>
    </source>
</evidence>
<dbReference type="PRINTS" id="PR00762">
    <property type="entry name" value="CLCHANNEL"/>
</dbReference>
<keyword evidence="4 10" id="KW-1133">Transmembrane helix</keyword>
<keyword evidence="5" id="KW-0406">Ion transport</keyword>
<evidence type="ECO:0000256" key="8">
    <source>
        <dbReference type="ARBA" id="ARBA00023214"/>
    </source>
</evidence>
<keyword evidence="7" id="KW-0869">Chloride channel</keyword>
<evidence type="ECO:0000256" key="7">
    <source>
        <dbReference type="ARBA" id="ARBA00023173"/>
    </source>
</evidence>
<protein>
    <submittedName>
        <fullName evidence="11">H+/Cl-antiporter ClcA</fullName>
    </submittedName>
</protein>
<feature type="transmembrane region" description="Helical" evidence="10">
    <location>
        <begin position="162"/>
        <end position="185"/>
    </location>
</feature>
<evidence type="ECO:0000256" key="9">
    <source>
        <dbReference type="ARBA" id="ARBA00023303"/>
    </source>
</evidence>
<feature type="transmembrane region" description="Helical" evidence="10">
    <location>
        <begin position="16"/>
        <end position="37"/>
    </location>
</feature>
<dbReference type="EMBL" id="FMAY01000005">
    <property type="protein sequence ID" value="SCC06637.1"/>
    <property type="molecule type" value="Genomic_DNA"/>
</dbReference>
<reference evidence="12" key="1">
    <citation type="submission" date="2016-08" db="EMBL/GenBank/DDBJ databases">
        <authorList>
            <person name="Varghese N."/>
            <person name="Submissions Spin"/>
        </authorList>
    </citation>
    <scope>NUCLEOTIDE SEQUENCE [LARGE SCALE GENOMIC DNA]</scope>
    <source>
        <strain evidence="12">REICA_082</strain>
    </source>
</reference>
<feature type="transmembrane region" description="Helical" evidence="10">
    <location>
        <begin position="299"/>
        <end position="325"/>
    </location>
</feature>
<keyword evidence="2" id="KW-0813">Transport</keyword>
<name>A0A1C4BIG3_9ENTR</name>
<dbReference type="InterPro" id="IPR050368">
    <property type="entry name" value="ClC-type_chloride_channel"/>
</dbReference>
<keyword evidence="9" id="KW-0407">Ion channel</keyword>
<sequence length="419" mass="44273">MTLMRKTDSPIWHNQWIALLLTGVLAGVAGMLIALLLHEIQHLAFGYSQRSLIGGPPFLQGVSDASALRRLAVLSAAGIVAGCGWWLLARYAKKRVSVGTAVNDVTQPMPTVTTLCHAFLQVITVAMGSPLGRESAPREVGALFGGSIARHCGLSAQETKRVIACGAGAGLAAVYNVPLAGAIFTLEVLLVTISWDAVIAAVVTSAVAAFVASLVLGNERQYLFTSPEAPFSLIVWALLSGPLFGYAAHLFRRMTTTARRQVKSNWQLPVFCFIAFACLGLLSIWFPQLPGNGRGPVQLSFGGGVTLPLAAILIGLKVLSIWLVLRSGAEGGLLTPGLAIGALLGALMFLIVGSFFPNTDMAEFALTGGAAFLASSMQMPLTAIVLLMEFTGMDFSFFVPLTLAVAGAYMTCRYRKNAE</sequence>
<organism evidence="11 12">
    <name type="scientific">Kosakonia oryzendophytica</name>
    <dbReference type="NCBI Taxonomy" id="1005665"/>
    <lineage>
        <taxon>Bacteria</taxon>
        <taxon>Pseudomonadati</taxon>
        <taxon>Pseudomonadota</taxon>
        <taxon>Gammaproteobacteria</taxon>
        <taxon>Enterobacterales</taxon>
        <taxon>Enterobacteriaceae</taxon>
        <taxon>Kosakonia</taxon>
    </lineage>
</organism>
<dbReference type="InterPro" id="IPR001807">
    <property type="entry name" value="ClC"/>
</dbReference>
<dbReference type="InterPro" id="IPR014743">
    <property type="entry name" value="Cl-channel_core"/>
</dbReference>
<keyword evidence="3 10" id="KW-0812">Transmembrane</keyword>
<feature type="transmembrane region" description="Helical" evidence="10">
    <location>
        <begin position="197"/>
        <end position="217"/>
    </location>
</feature>
<evidence type="ECO:0000313" key="12">
    <source>
        <dbReference type="Proteomes" id="UP000198975"/>
    </source>
</evidence>
<dbReference type="PANTHER" id="PTHR43427:SF6">
    <property type="entry name" value="CHLORIDE CHANNEL PROTEIN CLC-E"/>
    <property type="match status" value="1"/>
</dbReference>
<feature type="transmembrane region" description="Helical" evidence="10">
    <location>
        <begin position="337"/>
        <end position="357"/>
    </location>
</feature>
<comment type="subcellular location">
    <subcellularLocation>
        <location evidence="1">Membrane</location>
        <topology evidence="1">Multi-pass membrane protein</topology>
    </subcellularLocation>
</comment>
<dbReference type="Proteomes" id="UP000198975">
    <property type="component" value="Unassembled WGS sequence"/>
</dbReference>
<keyword evidence="8" id="KW-0868">Chloride</keyword>
<evidence type="ECO:0000256" key="1">
    <source>
        <dbReference type="ARBA" id="ARBA00004141"/>
    </source>
</evidence>
<dbReference type="GO" id="GO:0034707">
    <property type="term" value="C:chloride channel complex"/>
    <property type="evidence" value="ECO:0007669"/>
    <property type="project" value="UniProtKB-KW"/>
</dbReference>
<evidence type="ECO:0000256" key="5">
    <source>
        <dbReference type="ARBA" id="ARBA00023065"/>
    </source>
</evidence>
<dbReference type="Pfam" id="PF00654">
    <property type="entry name" value="Voltage_CLC"/>
    <property type="match status" value="1"/>
</dbReference>
<feature type="transmembrane region" description="Helical" evidence="10">
    <location>
        <begin position="67"/>
        <end position="88"/>
    </location>
</feature>
<evidence type="ECO:0000313" key="11">
    <source>
        <dbReference type="EMBL" id="SCC06637.1"/>
    </source>
</evidence>
<accession>A0A1C4BIG3</accession>
<dbReference type="CDD" id="cd01033">
    <property type="entry name" value="ClC_like"/>
    <property type="match status" value="1"/>
</dbReference>
<feature type="transmembrane region" description="Helical" evidence="10">
    <location>
        <begin position="229"/>
        <end position="248"/>
    </location>
</feature>
<proteinExistence type="predicted"/>
<dbReference type="AlphaFoldDB" id="A0A1C4BIG3"/>
<evidence type="ECO:0000256" key="10">
    <source>
        <dbReference type="SAM" id="Phobius"/>
    </source>
</evidence>
<dbReference type="GO" id="GO:0005254">
    <property type="term" value="F:chloride channel activity"/>
    <property type="evidence" value="ECO:0007669"/>
    <property type="project" value="UniProtKB-KW"/>
</dbReference>
<dbReference type="PANTHER" id="PTHR43427">
    <property type="entry name" value="CHLORIDE CHANNEL PROTEIN CLC-E"/>
    <property type="match status" value="1"/>
</dbReference>
<evidence type="ECO:0000256" key="2">
    <source>
        <dbReference type="ARBA" id="ARBA00022448"/>
    </source>
</evidence>
<feature type="transmembrane region" description="Helical" evidence="10">
    <location>
        <begin position="364"/>
        <end position="387"/>
    </location>
</feature>
<feature type="transmembrane region" description="Helical" evidence="10">
    <location>
        <begin position="393"/>
        <end position="412"/>
    </location>
</feature>
<keyword evidence="6 10" id="KW-0472">Membrane</keyword>
<gene>
    <name evidence="11" type="ORF">GA0061071_10566</name>
</gene>
<dbReference type="SUPFAM" id="SSF81340">
    <property type="entry name" value="Clc chloride channel"/>
    <property type="match status" value="1"/>
</dbReference>
<evidence type="ECO:0000256" key="4">
    <source>
        <dbReference type="ARBA" id="ARBA00022989"/>
    </source>
</evidence>